<dbReference type="AlphaFoldDB" id="A0A1A9ANH3"/>
<organism evidence="4 6">
    <name type="scientific">Plasmodium ovale wallikeri</name>
    <dbReference type="NCBI Taxonomy" id="864142"/>
    <lineage>
        <taxon>Eukaryota</taxon>
        <taxon>Sar</taxon>
        <taxon>Alveolata</taxon>
        <taxon>Apicomplexa</taxon>
        <taxon>Aconoidasida</taxon>
        <taxon>Haemosporida</taxon>
        <taxon>Plasmodiidae</taxon>
        <taxon>Plasmodium</taxon>
        <taxon>Plasmodium (Plasmodium)</taxon>
    </lineage>
</organism>
<dbReference type="EMBL" id="FLRD01001565">
    <property type="protein sequence ID" value="SBT57635.1"/>
    <property type="molecule type" value="Genomic_DNA"/>
</dbReference>
<dbReference type="EMBL" id="FLRE01001828">
    <property type="protein sequence ID" value="SBT57431.1"/>
    <property type="molecule type" value="Genomic_DNA"/>
</dbReference>
<keyword evidence="2" id="KW-1133">Transmembrane helix</keyword>
<evidence type="ECO:0000313" key="5">
    <source>
        <dbReference type="Proteomes" id="UP000078550"/>
    </source>
</evidence>
<feature type="compositionally biased region" description="Low complexity" evidence="1">
    <location>
        <begin position="329"/>
        <end position="340"/>
    </location>
</feature>
<name>A0A1A9ANH3_PLAOA</name>
<feature type="region of interest" description="Disordered" evidence="1">
    <location>
        <begin position="103"/>
        <end position="353"/>
    </location>
</feature>
<evidence type="ECO:0000256" key="1">
    <source>
        <dbReference type="SAM" id="MobiDB-lite"/>
    </source>
</evidence>
<evidence type="ECO:0000256" key="2">
    <source>
        <dbReference type="SAM" id="Phobius"/>
    </source>
</evidence>
<evidence type="ECO:0000313" key="6">
    <source>
        <dbReference type="Proteomes" id="UP000078555"/>
    </source>
</evidence>
<feature type="compositionally biased region" description="Basic and acidic residues" evidence="1">
    <location>
        <begin position="204"/>
        <end position="216"/>
    </location>
</feature>
<protein>
    <submittedName>
        <fullName evidence="4">PIR Superfamily Protein</fullName>
    </submittedName>
</protein>
<dbReference type="Proteomes" id="UP000078555">
    <property type="component" value="Unassembled WGS sequence"/>
</dbReference>
<accession>A0A1A9ANH3</accession>
<feature type="transmembrane region" description="Helical" evidence="2">
    <location>
        <begin position="372"/>
        <end position="400"/>
    </location>
</feature>
<dbReference type="Proteomes" id="UP000078550">
    <property type="component" value="Unassembled WGS sequence"/>
</dbReference>
<proteinExistence type="predicted"/>
<feature type="compositionally biased region" description="Polar residues" evidence="1">
    <location>
        <begin position="152"/>
        <end position="170"/>
    </location>
</feature>
<keyword evidence="6" id="KW-1185">Reference proteome</keyword>
<feature type="compositionally biased region" description="Basic and acidic residues" evidence="1">
    <location>
        <begin position="127"/>
        <end position="143"/>
    </location>
</feature>
<keyword evidence="2" id="KW-0472">Membrane</keyword>
<evidence type="ECO:0000313" key="3">
    <source>
        <dbReference type="EMBL" id="SBT57431.1"/>
    </source>
</evidence>
<gene>
    <name evidence="4" type="ORF">POVWA1_082820</name>
    <name evidence="3" type="ORF">POVWA2_079570</name>
</gene>
<feature type="compositionally biased region" description="Basic and acidic residues" evidence="1">
    <location>
        <begin position="103"/>
        <end position="120"/>
    </location>
</feature>
<reference evidence="5 6" key="1">
    <citation type="submission" date="2016-05" db="EMBL/GenBank/DDBJ databases">
        <authorList>
            <person name="Naeem Raeece"/>
        </authorList>
    </citation>
    <scope>NUCLEOTIDE SEQUENCE [LARGE SCALE GENOMIC DNA]</scope>
</reference>
<keyword evidence="2" id="KW-0812">Transmembrane</keyword>
<reference evidence="4" key="2">
    <citation type="submission" date="2016-05" db="EMBL/GenBank/DDBJ databases">
        <authorList>
            <person name="Lavstsen T."/>
            <person name="Jespersen J.S."/>
        </authorList>
    </citation>
    <scope>NUCLEOTIDE SEQUENCE [LARGE SCALE GENOMIC DNA]</scope>
</reference>
<sequence length="448" mass="48727">MAQVSFSSNSNTEEERKEKCIEKLADITDEVDEKVHKLSAAKEGDEQILQICELLREYQNRYNKKDTECTEALFLGLYAGIKSSIENALKKCPTYQESLKRLTTEEVEPVKKEAEAKDPLVIDDTEEKTQQAKGDHVMSEKSEGSNGAGSPDGQNDSELFQTAISTNRLGTPTPLAAQNEVDDPGTSVKEQTIACAPSNLGHSKGKESGDHQKDSSQDSDQASCDPKGKPESQDLENGELSAGGPAPPDEPPLSNGLSPEHGPHTLQVSHLAGDASPVNVASLTGKQPNHGQPFQQEGHATDAHSVTGSTAPETDAHSQEASEPFTANSLLGSTSLGTGLPPDPASDSENGVTSLQLAQTPEGEPEMTGIKVYIIIGVIVLAIILLCTLLFKYACLRGYFSDKKKKKRQMIQEELDRLMNSPSIFDEKNMYLSYTYLEKPYEEYIYEY</sequence>
<feature type="compositionally biased region" description="Polar residues" evidence="1">
    <location>
        <begin position="279"/>
        <end position="295"/>
    </location>
</feature>
<evidence type="ECO:0000313" key="4">
    <source>
        <dbReference type="EMBL" id="SBT57635.1"/>
    </source>
</evidence>